<organism evidence="3 4">
    <name type="scientific">Pristionchus mayeri</name>
    <dbReference type="NCBI Taxonomy" id="1317129"/>
    <lineage>
        <taxon>Eukaryota</taxon>
        <taxon>Metazoa</taxon>
        <taxon>Ecdysozoa</taxon>
        <taxon>Nematoda</taxon>
        <taxon>Chromadorea</taxon>
        <taxon>Rhabditida</taxon>
        <taxon>Rhabditina</taxon>
        <taxon>Diplogasteromorpha</taxon>
        <taxon>Diplogasteroidea</taxon>
        <taxon>Neodiplogasteridae</taxon>
        <taxon>Pristionchus</taxon>
    </lineage>
</organism>
<keyword evidence="4" id="KW-1185">Reference proteome</keyword>
<dbReference type="GO" id="GO:0006796">
    <property type="term" value="P:phosphate-containing compound metabolic process"/>
    <property type="evidence" value="ECO:0007669"/>
    <property type="project" value="UniProtKB-ARBA"/>
</dbReference>
<dbReference type="InterPro" id="IPR011611">
    <property type="entry name" value="PfkB_dom"/>
</dbReference>
<accession>A0AAN5CB18</accession>
<feature type="non-terminal residue" evidence="3">
    <location>
        <position position="294"/>
    </location>
</feature>
<comment type="caution">
    <text evidence="3">The sequence shown here is derived from an EMBL/GenBank/DDBJ whole genome shotgun (WGS) entry which is preliminary data.</text>
</comment>
<dbReference type="EMBL" id="BTRK01000002">
    <property type="protein sequence ID" value="GMR34551.1"/>
    <property type="molecule type" value="Genomic_DNA"/>
</dbReference>
<proteinExistence type="predicted"/>
<dbReference type="InterPro" id="IPR029056">
    <property type="entry name" value="Ribokinase-like"/>
</dbReference>
<protein>
    <recommendedName>
        <fullName evidence="2">Carbohydrate kinase PfkB domain-containing protein</fullName>
    </recommendedName>
</protein>
<dbReference type="PANTHER" id="PTHR42909:SF1">
    <property type="entry name" value="CARBOHYDRATE KINASE PFKB DOMAIN-CONTAINING PROTEIN"/>
    <property type="match status" value="1"/>
</dbReference>
<dbReference type="GO" id="GO:0016798">
    <property type="term" value="F:hydrolase activity, acting on glycosyl bonds"/>
    <property type="evidence" value="ECO:0007669"/>
    <property type="project" value="TreeGrafter"/>
</dbReference>
<dbReference type="GO" id="GO:0004730">
    <property type="term" value="F:pseudouridylate synthase activity"/>
    <property type="evidence" value="ECO:0007669"/>
    <property type="project" value="TreeGrafter"/>
</dbReference>
<evidence type="ECO:0000313" key="4">
    <source>
        <dbReference type="Proteomes" id="UP001328107"/>
    </source>
</evidence>
<sequence length="294" mass="31376">VSIGSSILDFESITAEEIRHDGGSYAGRVIQRCGGTGRNHAEAIGRLLDAAAAARASGDAARSGSCSPVTLLSAVGCDANGEHLMRTTAKYADVARVLRSPSAPTATHMSMNQKGNILFGISCFEQILREITPDYIEANQDVLIAADYIFCDANVPVPALSKVLEIATFHKVKVWYEPTELSISSKFLDSAFCSAISVISPNISEFLPILRKLGVDSDETLITSPAALLELIQSLPPLLPHLDILMVTFDVQGSLIITKEIIVKFKVCDCAWGHAHIIPSPQVDEIVSVSGAGD</sequence>
<dbReference type="AlphaFoldDB" id="A0AAN5CB18"/>
<evidence type="ECO:0000313" key="3">
    <source>
        <dbReference type="EMBL" id="GMR34551.1"/>
    </source>
</evidence>
<dbReference type="PANTHER" id="PTHR42909">
    <property type="entry name" value="ZGC:136858"/>
    <property type="match status" value="1"/>
</dbReference>
<evidence type="ECO:0000259" key="2">
    <source>
        <dbReference type="Pfam" id="PF00294"/>
    </source>
</evidence>
<dbReference type="Proteomes" id="UP001328107">
    <property type="component" value="Unassembled WGS sequence"/>
</dbReference>
<gene>
    <name evidence="3" type="ORF">PMAYCL1PPCAC_04747</name>
</gene>
<keyword evidence="1" id="KW-0479">Metal-binding</keyword>
<name>A0AAN5CB18_9BILA</name>
<feature type="non-terminal residue" evidence="3">
    <location>
        <position position="1"/>
    </location>
</feature>
<dbReference type="GO" id="GO:0005737">
    <property type="term" value="C:cytoplasm"/>
    <property type="evidence" value="ECO:0007669"/>
    <property type="project" value="TreeGrafter"/>
</dbReference>
<dbReference type="Gene3D" id="3.40.1190.20">
    <property type="match status" value="1"/>
</dbReference>
<reference evidence="4" key="1">
    <citation type="submission" date="2022-10" db="EMBL/GenBank/DDBJ databases">
        <title>Genome assembly of Pristionchus species.</title>
        <authorList>
            <person name="Yoshida K."/>
            <person name="Sommer R.J."/>
        </authorList>
    </citation>
    <scope>NUCLEOTIDE SEQUENCE [LARGE SCALE GENOMIC DNA]</scope>
    <source>
        <strain evidence="4">RS5460</strain>
    </source>
</reference>
<dbReference type="Pfam" id="PF00294">
    <property type="entry name" value="PfkB"/>
    <property type="match status" value="1"/>
</dbReference>
<feature type="domain" description="Carbohydrate kinase PfkB" evidence="2">
    <location>
        <begin position="1"/>
        <end position="294"/>
    </location>
</feature>
<dbReference type="GO" id="GO:0046872">
    <property type="term" value="F:metal ion binding"/>
    <property type="evidence" value="ECO:0007669"/>
    <property type="project" value="UniProtKB-KW"/>
</dbReference>
<evidence type="ECO:0000256" key="1">
    <source>
        <dbReference type="ARBA" id="ARBA00022723"/>
    </source>
</evidence>
<dbReference type="SUPFAM" id="SSF53613">
    <property type="entry name" value="Ribokinase-like"/>
    <property type="match status" value="1"/>
</dbReference>